<feature type="domain" description="Sushi" evidence="7">
    <location>
        <begin position="158"/>
        <end position="222"/>
    </location>
</feature>
<keyword evidence="3 5" id="KW-1015">Disulfide bond</keyword>
<dbReference type="Gene3D" id="2.20.28.230">
    <property type="match status" value="1"/>
</dbReference>
<dbReference type="InterPro" id="IPR000436">
    <property type="entry name" value="Sushi_SCR_CCP_dom"/>
</dbReference>
<evidence type="ECO:0000256" key="4">
    <source>
        <dbReference type="ARBA" id="ARBA00023180"/>
    </source>
</evidence>
<feature type="domain" description="Sushi" evidence="7">
    <location>
        <begin position="96"/>
        <end position="157"/>
    </location>
</feature>
<feature type="signal peptide" evidence="6">
    <location>
        <begin position="1"/>
        <end position="34"/>
    </location>
</feature>
<feature type="domain" description="Sushi" evidence="7">
    <location>
        <begin position="409"/>
        <end position="464"/>
    </location>
</feature>
<feature type="domain" description="Sushi" evidence="7">
    <location>
        <begin position="283"/>
        <end position="348"/>
    </location>
</feature>
<sequence>MPWKLRAPHPPSAWPGRGLLQLALVAALLPTVLGSCDTPPSVFFALPVSELNQSSFETGTVLKYKCRPGYSKSSSSTQLTCKPSGQWSYSTFCVKKKCRNPGELANGQVIVKSDLSFGSQIEFSCSDGFLLSGPTSTYCDIQNNIVDWTDPFPECIIAKCEAPPEIPHGKHSGEEDDVYTYGSSVTYSCHLGYSLLGQASISCSVKNKTLSVWHPSPPECRKIRCPTPKVEGGIVVTGFGPVYTYKDSIAFLCNRGFDLRGSNIIHCEADNNWNPPPPVCEPNSCIGVPEVANGFWVRNHYYADDSVFEVGTVLTLTCNQGFRAKAGGETKVRCQRDLTWSAHTTCEEVCCPEPELENGRITGSRRSGSLCHYRAGDSISYTCYEMYSFEAHCTQNGRWNPDMPTCEAHSCNFPPAIAHGRHKRSRHFFVTRVIYECDQGYSLVGPEELTCGNSGWPKTLPQCKAQCLKPVIPHGAMSPEKAQYQEPEVVDVRCDAGYQLVGPQTISCSENRTWSPQLPRCEWVSDTQDMVPSAARYEWVPPLDMVPKCPQGVLLLPWTLLGSWEGHTWGPC</sequence>
<reference evidence="9" key="1">
    <citation type="submission" date="2025-08" db="UniProtKB">
        <authorList>
            <consortium name="RefSeq"/>
        </authorList>
    </citation>
    <scope>IDENTIFICATION</scope>
</reference>
<comment type="caution">
    <text evidence="5">Lacks conserved residue(s) required for the propagation of feature annotation.</text>
</comment>
<feature type="domain" description="Sushi" evidence="7">
    <location>
        <begin position="34"/>
        <end position="95"/>
    </location>
</feature>
<dbReference type="RefSeq" id="XP_060034320.1">
    <property type="nucleotide sequence ID" value="XM_060178337.1"/>
</dbReference>
<feature type="domain" description="Sushi" evidence="7">
    <location>
        <begin position="223"/>
        <end position="282"/>
    </location>
</feature>
<dbReference type="SMART" id="SM00032">
    <property type="entry name" value="CCP"/>
    <property type="match status" value="8"/>
</dbReference>
<feature type="domain" description="Sushi" evidence="7">
    <location>
        <begin position="465"/>
        <end position="523"/>
    </location>
</feature>
<feature type="chain" id="PRO_5045900382" evidence="6">
    <location>
        <begin position="35"/>
        <end position="572"/>
    </location>
</feature>
<dbReference type="PROSITE" id="PS50923">
    <property type="entry name" value="SUSHI"/>
    <property type="match status" value="8"/>
</dbReference>
<evidence type="ECO:0000259" key="7">
    <source>
        <dbReference type="PROSITE" id="PS50923"/>
    </source>
</evidence>
<accession>A0ABM3WCL7</accession>
<keyword evidence="2" id="KW-0677">Repeat</keyword>
<protein>
    <submittedName>
        <fullName evidence="9">C4b-binding protein alpha chain isoform X2</fullName>
    </submittedName>
</protein>
<dbReference type="GeneID" id="103120656"/>
<feature type="disulfide bond" evidence="5">
    <location>
        <begin position="66"/>
        <end position="93"/>
    </location>
</feature>
<dbReference type="CDD" id="cd00033">
    <property type="entry name" value="CCP"/>
    <property type="match status" value="8"/>
</dbReference>
<keyword evidence="4" id="KW-0325">Glycoprotein</keyword>
<gene>
    <name evidence="9" type="primary">C4BPA</name>
</gene>
<dbReference type="SUPFAM" id="SSF57535">
    <property type="entry name" value="Complement control module/SCR domain"/>
    <property type="match status" value="8"/>
</dbReference>
<evidence type="ECO:0000256" key="2">
    <source>
        <dbReference type="ARBA" id="ARBA00022737"/>
    </source>
</evidence>
<evidence type="ECO:0000313" key="9">
    <source>
        <dbReference type="RefSeq" id="XP_060034320.1"/>
    </source>
</evidence>
<dbReference type="Gene3D" id="2.10.70.10">
    <property type="entry name" value="Complement Module, domain 1"/>
    <property type="match status" value="7"/>
</dbReference>
<dbReference type="PANTHER" id="PTHR19325:SF551">
    <property type="entry name" value="ZONA PELLUCIDA SPERM-BINDING PROTEIN 3 RECEPTOR"/>
    <property type="match status" value="1"/>
</dbReference>
<keyword evidence="6" id="KW-0732">Signal</keyword>
<feature type="disulfide bond" evidence="5">
    <location>
        <begin position="160"/>
        <end position="203"/>
    </location>
</feature>
<dbReference type="InterPro" id="IPR050350">
    <property type="entry name" value="Compl-Cell_Adhes-Reg"/>
</dbReference>
<evidence type="ECO:0000256" key="5">
    <source>
        <dbReference type="PROSITE-ProRule" id="PRU00302"/>
    </source>
</evidence>
<name>A0ABM3WCL7_ERIEU</name>
<organism evidence="8 9">
    <name type="scientific">Erinaceus europaeus</name>
    <name type="common">Western European hedgehog</name>
    <dbReference type="NCBI Taxonomy" id="9365"/>
    <lineage>
        <taxon>Eukaryota</taxon>
        <taxon>Metazoa</taxon>
        <taxon>Chordata</taxon>
        <taxon>Craniata</taxon>
        <taxon>Vertebrata</taxon>
        <taxon>Euteleostomi</taxon>
        <taxon>Mammalia</taxon>
        <taxon>Eutheria</taxon>
        <taxon>Laurasiatheria</taxon>
        <taxon>Eulipotyphla</taxon>
        <taxon>Erinaceidae</taxon>
        <taxon>Erinaceinae</taxon>
        <taxon>Erinaceus</taxon>
    </lineage>
</organism>
<keyword evidence="8" id="KW-1185">Reference proteome</keyword>
<dbReference type="Pfam" id="PF00084">
    <property type="entry name" value="Sushi"/>
    <property type="match status" value="8"/>
</dbReference>
<feature type="disulfide bond" evidence="5">
    <location>
        <begin position="494"/>
        <end position="521"/>
    </location>
</feature>
<dbReference type="PANTHER" id="PTHR19325">
    <property type="entry name" value="COMPLEMENT COMPONENT-RELATED SUSHI DOMAIN-CONTAINING"/>
    <property type="match status" value="1"/>
</dbReference>
<dbReference type="InterPro" id="IPR035976">
    <property type="entry name" value="Sushi/SCR/CCP_sf"/>
</dbReference>
<evidence type="ECO:0000313" key="8">
    <source>
        <dbReference type="Proteomes" id="UP001652624"/>
    </source>
</evidence>
<feature type="disulfide bond" evidence="5">
    <location>
        <begin position="253"/>
        <end position="280"/>
    </location>
</feature>
<dbReference type="Proteomes" id="UP001652624">
    <property type="component" value="Chromosome 19"/>
</dbReference>
<evidence type="ECO:0000256" key="3">
    <source>
        <dbReference type="ARBA" id="ARBA00023157"/>
    </source>
</evidence>
<keyword evidence="1 5" id="KW-0768">Sushi</keyword>
<evidence type="ECO:0000256" key="1">
    <source>
        <dbReference type="ARBA" id="ARBA00022659"/>
    </source>
</evidence>
<evidence type="ECO:0000256" key="6">
    <source>
        <dbReference type="SAM" id="SignalP"/>
    </source>
</evidence>
<feature type="domain" description="Sushi" evidence="7">
    <location>
        <begin position="349"/>
        <end position="408"/>
    </location>
</feature>
<proteinExistence type="predicted"/>